<feature type="transmembrane region" description="Helical" evidence="13">
    <location>
        <begin position="66"/>
        <end position="91"/>
    </location>
</feature>
<keyword evidence="10 13" id="KW-0472">Membrane</keyword>
<dbReference type="GO" id="GO:0009252">
    <property type="term" value="P:peptidoglycan biosynthetic process"/>
    <property type="evidence" value="ECO:0007669"/>
    <property type="project" value="UniProtKB-UniRule"/>
</dbReference>
<feature type="binding site" evidence="15">
    <location>
        <position position="270"/>
    </location>
    <ligand>
        <name>Mg(2+)</name>
        <dbReference type="ChEBI" id="CHEBI:18420"/>
    </ligand>
</feature>
<feature type="transmembrane region" description="Helical" evidence="13">
    <location>
        <begin position="135"/>
        <end position="153"/>
    </location>
</feature>
<feature type="transmembrane region" description="Helical" evidence="13">
    <location>
        <begin position="239"/>
        <end position="259"/>
    </location>
</feature>
<dbReference type="InterPro" id="IPR018480">
    <property type="entry name" value="PNAcMuramoyl-5peptid_Trfase_CS"/>
</dbReference>
<dbReference type="PATRIC" id="fig|1359168.3.peg.354"/>
<evidence type="ECO:0000256" key="11">
    <source>
        <dbReference type="ARBA" id="ARBA00023306"/>
    </source>
</evidence>
<feature type="transmembrane region" description="Helical" evidence="13">
    <location>
        <begin position="22"/>
        <end position="45"/>
    </location>
</feature>
<keyword evidence="12 13" id="KW-0961">Cell wall biogenesis/degradation</keyword>
<comment type="cofactor">
    <cofactor evidence="13 15">
        <name>Mg(2+)</name>
        <dbReference type="ChEBI" id="CHEBI:18420"/>
    </cofactor>
</comment>
<evidence type="ECO:0000256" key="10">
    <source>
        <dbReference type="ARBA" id="ARBA00023136"/>
    </source>
</evidence>
<dbReference type="NCBIfam" id="TIGR00445">
    <property type="entry name" value="mraY"/>
    <property type="match status" value="1"/>
</dbReference>
<dbReference type="GO" id="GO:0008360">
    <property type="term" value="P:regulation of cell shape"/>
    <property type="evidence" value="ECO:0007669"/>
    <property type="project" value="UniProtKB-KW"/>
</dbReference>
<dbReference type="GO" id="GO:0051992">
    <property type="term" value="F:UDP-N-acetylmuramoyl-L-alanyl-D-glutamyl-meso-2,6-diaminopimelyl-D-alanyl-D-alanine:undecaprenyl-phosphate transferase activity"/>
    <property type="evidence" value="ECO:0007669"/>
    <property type="project" value="RHEA"/>
</dbReference>
<comment type="function">
    <text evidence="13">Catalyzes the initial step of the lipid cycle reactions in the biosynthesis of the cell wall peptidoglycan: transfers peptidoglycan precursor phospho-MurNAc-pentapeptide from UDP-MurNAc-pentapeptide onto the lipid carrier undecaprenyl phosphate, yielding undecaprenyl-pyrophosphoryl-MurNAc-pentapeptide, known as lipid I.</text>
</comment>
<keyword evidence="9 13" id="KW-1133">Transmembrane helix</keyword>
<evidence type="ECO:0000256" key="13">
    <source>
        <dbReference type="HAMAP-Rule" id="MF_00038"/>
    </source>
</evidence>
<keyword evidence="5 13" id="KW-0812">Transmembrane</keyword>
<feature type="transmembrane region" description="Helical" evidence="13">
    <location>
        <begin position="165"/>
        <end position="186"/>
    </location>
</feature>
<evidence type="ECO:0000256" key="8">
    <source>
        <dbReference type="ARBA" id="ARBA00022984"/>
    </source>
</evidence>
<keyword evidence="11 13" id="KW-0131">Cell cycle</keyword>
<feature type="transmembrane region" description="Helical" evidence="13">
    <location>
        <begin position="266"/>
        <end position="287"/>
    </location>
</feature>
<gene>
    <name evidence="13 16" type="primary">mraY</name>
    <name evidence="16" type="ORF">OCHUTO_0730</name>
</gene>
<dbReference type="EMBL" id="LANP01000018">
    <property type="protein sequence ID" value="KJV55716.1"/>
    <property type="molecule type" value="Genomic_DNA"/>
</dbReference>
<evidence type="ECO:0000256" key="6">
    <source>
        <dbReference type="ARBA" id="ARBA00022723"/>
    </source>
</evidence>
<dbReference type="GO" id="GO:0046872">
    <property type="term" value="F:metal ion binding"/>
    <property type="evidence" value="ECO:0007669"/>
    <property type="project" value="UniProtKB-KW"/>
</dbReference>
<feature type="transmembrane region" description="Helical" evidence="13">
    <location>
        <begin position="97"/>
        <end position="115"/>
    </location>
</feature>
<protein>
    <recommendedName>
        <fullName evidence="13 14">Phospho-N-acetylmuramoyl-pentapeptide-transferase</fullName>
        <ecNumber evidence="13 14">2.7.8.13</ecNumber>
    </recommendedName>
    <alternativeName>
        <fullName evidence="13">UDP-MurNAc-pentapeptide phosphotransferase</fullName>
    </alternativeName>
</protein>
<dbReference type="STRING" id="1359168.OCHUTO_0730"/>
<dbReference type="PROSITE" id="PS01348">
    <property type="entry name" value="MRAY_2"/>
    <property type="match status" value="1"/>
</dbReference>
<keyword evidence="3 13" id="KW-0132">Cell division</keyword>
<dbReference type="InterPro" id="IPR003524">
    <property type="entry name" value="PNAcMuramoyl-5peptid_Trfase"/>
</dbReference>
<dbReference type="Proteomes" id="UP000033616">
    <property type="component" value="Unassembled WGS sequence"/>
</dbReference>
<dbReference type="GO" id="GO:0071555">
    <property type="term" value="P:cell wall organization"/>
    <property type="evidence" value="ECO:0007669"/>
    <property type="project" value="UniProtKB-KW"/>
</dbReference>
<dbReference type="Pfam" id="PF00953">
    <property type="entry name" value="Glycos_transf_4"/>
    <property type="match status" value="1"/>
</dbReference>
<organism evidence="16 17">
    <name type="scientific">Orientia chuto str. Dubai</name>
    <dbReference type="NCBI Taxonomy" id="1359168"/>
    <lineage>
        <taxon>Bacteria</taxon>
        <taxon>Pseudomonadati</taxon>
        <taxon>Pseudomonadota</taxon>
        <taxon>Alphaproteobacteria</taxon>
        <taxon>Rickettsiales</taxon>
        <taxon>Rickettsiaceae</taxon>
        <taxon>Rickettsieae</taxon>
        <taxon>Orientia</taxon>
    </lineage>
</organism>
<evidence type="ECO:0000256" key="7">
    <source>
        <dbReference type="ARBA" id="ARBA00022960"/>
    </source>
</evidence>
<dbReference type="HAMAP" id="MF_00038">
    <property type="entry name" value="MraY"/>
    <property type="match status" value="1"/>
</dbReference>
<feature type="transmembrane region" description="Helical" evidence="13">
    <location>
        <begin position="293"/>
        <end position="314"/>
    </location>
</feature>
<evidence type="ECO:0000256" key="5">
    <source>
        <dbReference type="ARBA" id="ARBA00022692"/>
    </source>
</evidence>
<dbReference type="AlphaFoldDB" id="A0A0F3MJ93"/>
<reference evidence="16 17" key="1">
    <citation type="submission" date="2015-02" db="EMBL/GenBank/DDBJ databases">
        <title>Genome Sequencing of Rickettsiales.</title>
        <authorList>
            <person name="Daugherty S.C."/>
            <person name="Su Q."/>
            <person name="Abolude K."/>
            <person name="Beier-Sexton M."/>
            <person name="Carlyon J.A."/>
            <person name="Carter R."/>
            <person name="Day N.P."/>
            <person name="Dumler S.J."/>
            <person name="Dyachenko V."/>
            <person name="Godinez A."/>
            <person name="Kurtti T.J."/>
            <person name="Lichay M."/>
            <person name="Mullins K.E."/>
            <person name="Ott S."/>
            <person name="Pappas-Brown V."/>
            <person name="Paris D.H."/>
            <person name="Patel P."/>
            <person name="Richards A.L."/>
            <person name="Sadzewicz L."/>
            <person name="Sears K."/>
            <person name="Seidman D."/>
            <person name="Sengamalay N."/>
            <person name="Stenos J."/>
            <person name="Tallon L.J."/>
            <person name="Vincent G."/>
            <person name="Fraser C.M."/>
            <person name="Munderloh U."/>
            <person name="Dunning-Hotopp J.C."/>
        </authorList>
    </citation>
    <scope>NUCLEOTIDE SEQUENCE [LARGE SCALE GENOMIC DNA]</scope>
    <source>
        <strain evidence="16 17">Fuller</strain>
    </source>
</reference>
<evidence type="ECO:0000256" key="4">
    <source>
        <dbReference type="ARBA" id="ARBA00022679"/>
    </source>
</evidence>
<dbReference type="CDD" id="cd06852">
    <property type="entry name" value="GT_MraY"/>
    <property type="match status" value="1"/>
</dbReference>
<evidence type="ECO:0000256" key="9">
    <source>
        <dbReference type="ARBA" id="ARBA00022989"/>
    </source>
</evidence>
<dbReference type="PROSITE" id="PS01347">
    <property type="entry name" value="MRAY_1"/>
    <property type="match status" value="1"/>
</dbReference>
<keyword evidence="8 13" id="KW-0573">Peptidoglycan synthesis</keyword>
<dbReference type="UniPathway" id="UPA00219"/>
<accession>A0A0F3MJ93</accession>
<keyword evidence="17" id="KW-1185">Reference proteome</keyword>
<sequence>MLYNLFASCTDGSDIFSIFSNVIVRSGIAILLSFIISFSLVPLLIKYFKTWKNLVQPIRNFGPKRHITKVGTPTMGGIAIIFSIILSTLILADYKNIYVLLTIFVMLSLAALGFIDDYQKVIKKNTKGISPIYKLISQIIVSIISYIIISYNLDSGIANYVIIPFFQKLTINLSILYIPLALFIIIGTSNAVNLTDGLDGLVTVPIIVVALCLGLMCYLAEDASYINTNNLQILHVPQASELTVLCSAIAGASLGFLWYNVKPAKIFMGDVGSLSLGGAIGIISIISKNEIRLAIIGGLFVIEALSVIIQLYSIKYLKGKRIFKMAPIHHHFEQIGWGESKIVNIFWTISIVFSIIGLSSLKNFKLLYL</sequence>
<dbReference type="GO" id="GO:0008963">
    <property type="term" value="F:phospho-N-acetylmuramoyl-pentapeptide-transferase activity"/>
    <property type="evidence" value="ECO:0007669"/>
    <property type="project" value="UniProtKB-UniRule"/>
</dbReference>
<evidence type="ECO:0000256" key="15">
    <source>
        <dbReference type="PIRSR" id="PIRSR600715-1"/>
    </source>
</evidence>
<evidence type="ECO:0000256" key="12">
    <source>
        <dbReference type="ARBA" id="ARBA00023316"/>
    </source>
</evidence>
<dbReference type="OrthoDB" id="9805475at2"/>
<keyword evidence="13" id="KW-1003">Cell membrane</keyword>
<feature type="binding site" evidence="15">
    <location>
        <position position="193"/>
    </location>
    <ligand>
        <name>Mg(2+)</name>
        <dbReference type="ChEBI" id="CHEBI:18420"/>
    </ligand>
</feature>
<evidence type="ECO:0000256" key="2">
    <source>
        <dbReference type="ARBA" id="ARBA00005583"/>
    </source>
</evidence>
<comment type="caution">
    <text evidence="16">The sequence shown here is derived from an EMBL/GenBank/DDBJ whole genome shotgun (WGS) entry which is preliminary data.</text>
</comment>
<keyword evidence="13 15" id="KW-0460">Magnesium</keyword>
<dbReference type="Pfam" id="PF10555">
    <property type="entry name" value="MraY_sig1"/>
    <property type="match status" value="1"/>
</dbReference>
<dbReference type="InterPro" id="IPR000715">
    <property type="entry name" value="Glycosyl_transferase_4"/>
</dbReference>
<keyword evidence="4 13" id="KW-0808">Transferase</keyword>
<proteinExistence type="inferred from homology"/>
<feature type="transmembrane region" description="Helical" evidence="13">
    <location>
        <begin position="342"/>
        <end position="361"/>
    </location>
</feature>
<name>A0A0F3MJ93_9RICK</name>
<dbReference type="PANTHER" id="PTHR22926:SF5">
    <property type="entry name" value="PHOSPHO-N-ACETYLMURAMOYL-PENTAPEPTIDE-TRANSFERASE HOMOLOG"/>
    <property type="match status" value="1"/>
</dbReference>
<dbReference type="PANTHER" id="PTHR22926">
    <property type="entry name" value="PHOSPHO-N-ACETYLMURAMOYL-PENTAPEPTIDE-TRANSFERASE"/>
    <property type="match status" value="1"/>
</dbReference>
<comment type="similarity">
    <text evidence="2 13">Belongs to the glycosyltransferase 4 family. MraY subfamily.</text>
</comment>
<comment type="subcellular location">
    <subcellularLocation>
        <location evidence="13">Cell membrane</location>
        <topology evidence="13">Multi-pass membrane protein</topology>
    </subcellularLocation>
    <subcellularLocation>
        <location evidence="1">Membrane</location>
        <topology evidence="1">Multi-pass membrane protein</topology>
    </subcellularLocation>
</comment>
<keyword evidence="6 13" id="KW-0479">Metal-binding</keyword>
<dbReference type="EC" id="2.7.8.13" evidence="13 14"/>
<evidence type="ECO:0000256" key="3">
    <source>
        <dbReference type="ARBA" id="ARBA00022618"/>
    </source>
</evidence>
<evidence type="ECO:0000256" key="1">
    <source>
        <dbReference type="ARBA" id="ARBA00004141"/>
    </source>
</evidence>
<dbReference type="GO" id="GO:0005886">
    <property type="term" value="C:plasma membrane"/>
    <property type="evidence" value="ECO:0007669"/>
    <property type="project" value="UniProtKB-SubCell"/>
</dbReference>
<dbReference type="RefSeq" id="WP_045797372.1">
    <property type="nucleotide sequence ID" value="NZ_LANP01000018.1"/>
</dbReference>
<evidence type="ECO:0000313" key="16">
    <source>
        <dbReference type="EMBL" id="KJV55716.1"/>
    </source>
</evidence>
<evidence type="ECO:0000256" key="14">
    <source>
        <dbReference type="NCBIfam" id="TIGR00445"/>
    </source>
</evidence>
<evidence type="ECO:0000313" key="17">
    <source>
        <dbReference type="Proteomes" id="UP000033616"/>
    </source>
</evidence>
<comment type="pathway">
    <text evidence="13">Cell wall biogenesis; peptidoglycan biosynthesis.</text>
</comment>
<keyword evidence="7 13" id="KW-0133">Cell shape</keyword>
<comment type="catalytic activity">
    <reaction evidence="13">
        <text>UDP-N-acetyl-alpha-D-muramoyl-L-alanyl-gamma-D-glutamyl-meso-2,6-diaminopimeloyl-D-alanyl-D-alanine + di-trans,octa-cis-undecaprenyl phosphate = di-trans,octa-cis-undecaprenyl diphospho-N-acetyl-alpha-D-muramoyl-L-alanyl-D-glutamyl-meso-2,6-diaminopimeloyl-D-alanyl-D-alanine + UMP</text>
        <dbReference type="Rhea" id="RHEA:28386"/>
        <dbReference type="ChEBI" id="CHEBI:57865"/>
        <dbReference type="ChEBI" id="CHEBI:60392"/>
        <dbReference type="ChEBI" id="CHEBI:61386"/>
        <dbReference type="ChEBI" id="CHEBI:61387"/>
        <dbReference type="EC" id="2.7.8.13"/>
    </reaction>
</comment>
<feature type="transmembrane region" description="Helical" evidence="13">
    <location>
        <begin position="198"/>
        <end position="219"/>
    </location>
</feature>
<dbReference type="GO" id="GO:0051301">
    <property type="term" value="P:cell division"/>
    <property type="evidence" value="ECO:0007669"/>
    <property type="project" value="UniProtKB-KW"/>
</dbReference>